<evidence type="ECO:0000256" key="1">
    <source>
        <dbReference type="SAM" id="MobiDB-lite"/>
    </source>
</evidence>
<organism evidence="3">
    <name type="scientific">Rhizophora mucronata</name>
    <name type="common">Asiatic mangrove</name>
    <dbReference type="NCBI Taxonomy" id="61149"/>
    <lineage>
        <taxon>Eukaryota</taxon>
        <taxon>Viridiplantae</taxon>
        <taxon>Streptophyta</taxon>
        <taxon>Embryophyta</taxon>
        <taxon>Tracheophyta</taxon>
        <taxon>Spermatophyta</taxon>
        <taxon>Magnoliopsida</taxon>
        <taxon>eudicotyledons</taxon>
        <taxon>Gunneridae</taxon>
        <taxon>Pentapetalae</taxon>
        <taxon>rosids</taxon>
        <taxon>fabids</taxon>
        <taxon>Malpighiales</taxon>
        <taxon>Rhizophoraceae</taxon>
        <taxon>Rhizophora</taxon>
    </lineage>
</organism>
<dbReference type="InterPro" id="IPR006121">
    <property type="entry name" value="HMA_dom"/>
</dbReference>
<dbReference type="InterPro" id="IPR036163">
    <property type="entry name" value="HMA_dom_sf"/>
</dbReference>
<name>A0A2P2M830_RHIMU</name>
<evidence type="ECO:0000259" key="2">
    <source>
        <dbReference type="PROSITE" id="PS50846"/>
    </source>
</evidence>
<evidence type="ECO:0000313" key="3">
    <source>
        <dbReference type="EMBL" id="MBX26397.1"/>
    </source>
</evidence>
<dbReference type="SUPFAM" id="SSF55008">
    <property type="entry name" value="HMA, heavy metal-associated domain"/>
    <property type="match status" value="1"/>
</dbReference>
<protein>
    <submittedName>
        <fullName evidence="3">Keratinocyte proline-rich protein-like isoform X3</fullName>
    </submittedName>
</protein>
<reference evidence="3" key="1">
    <citation type="submission" date="2018-02" db="EMBL/GenBank/DDBJ databases">
        <title>Rhizophora mucronata_Transcriptome.</title>
        <authorList>
            <person name="Meera S.P."/>
            <person name="Sreeshan A."/>
            <person name="Augustine A."/>
        </authorList>
    </citation>
    <scope>NUCLEOTIDE SEQUENCE</scope>
    <source>
        <tissue evidence="3">Leaf</tissue>
    </source>
</reference>
<dbReference type="EMBL" id="GGEC01045912">
    <property type="protein sequence ID" value="MBX26396.1"/>
    <property type="molecule type" value="Transcribed_RNA"/>
</dbReference>
<dbReference type="PANTHER" id="PTHR47005">
    <property type="entry name" value="HEAVY METAL TRANSPORT/DETOXIFICATION SUPERFAMILY PROTEIN"/>
    <property type="match status" value="1"/>
</dbReference>
<dbReference type="AlphaFoldDB" id="A0A2P2M830"/>
<proteinExistence type="predicted"/>
<feature type="region of interest" description="Disordered" evidence="1">
    <location>
        <begin position="74"/>
        <end position="135"/>
    </location>
</feature>
<accession>A0A2P2M830</accession>
<dbReference type="PROSITE" id="PS50846">
    <property type="entry name" value="HMA_2"/>
    <property type="match status" value="1"/>
</dbReference>
<feature type="compositionally biased region" description="Basic and acidic residues" evidence="1">
    <location>
        <begin position="118"/>
        <end position="130"/>
    </location>
</feature>
<feature type="compositionally biased region" description="Basic and acidic residues" evidence="1">
    <location>
        <begin position="75"/>
        <end position="100"/>
    </location>
</feature>
<feature type="domain" description="HMA" evidence="2">
    <location>
        <begin position="5"/>
        <end position="69"/>
    </location>
</feature>
<dbReference type="EMBL" id="GGEC01045913">
    <property type="protein sequence ID" value="MBX26397.1"/>
    <property type="molecule type" value="Transcribed_RNA"/>
</dbReference>
<dbReference type="PANTHER" id="PTHR47005:SF5">
    <property type="entry name" value="HEAVY METAL TRANSPORT_DETOXIFICATION SUPERFAMILY PROTEIN"/>
    <property type="match status" value="1"/>
</dbReference>
<sequence length="193" mass="22065">MAETVTTMVIKVDLGCEKCRKKIKKVLCKIPQIKNQIYDEKSNTVTITVGCGCPEKVKEKIRCKAGDIILGIEIKPPETSKEPKKKPEDKKPTEKPELQKKPKTSTTQQTDDNTGDGKQPENRKAWKEPATHNPPWLVNPQPMPWECYKWGPRYWDPCMPPPWYGSGGCSRIYVRRCSDYVCEENPTAPCRIM</sequence>
<dbReference type="Gene3D" id="3.30.70.100">
    <property type="match status" value="1"/>
</dbReference>
<dbReference type="GO" id="GO:0046872">
    <property type="term" value="F:metal ion binding"/>
    <property type="evidence" value="ECO:0007669"/>
    <property type="project" value="InterPro"/>
</dbReference>